<evidence type="ECO:0000313" key="2">
    <source>
        <dbReference type="Proteomes" id="UP000789920"/>
    </source>
</evidence>
<dbReference type="Proteomes" id="UP000789920">
    <property type="component" value="Unassembled WGS sequence"/>
</dbReference>
<protein>
    <submittedName>
        <fullName evidence="1">6640_t:CDS:1</fullName>
    </submittedName>
</protein>
<gene>
    <name evidence="1" type="ORF">RPERSI_LOCUS908</name>
</gene>
<sequence length="39" mass="4424">MLKFGDIVLNDNTSATNCYEIVLLLFLVINSYLFSRLVA</sequence>
<accession>A0ACA9KM27</accession>
<keyword evidence="2" id="KW-1185">Reference proteome</keyword>
<name>A0ACA9KM27_9GLOM</name>
<evidence type="ECO:0000313" key="1">
    <source>
        <dbReference type="EMBL" id="CAG8479213.1"/>
    </source>
</evidence>
<proteinExistence type="predicted"/>
<comment type="caution">
    <text evidence="1">The sequence shown here is derived from an EMBL/GenBank/DDBJ whole genome shotgun (WGS) entry which is preliminary data.</text>
</comment>
<organism evidence="1 2">
    <name type="scientific">Racocetra persica</name>
    <dbReference type="NCBI Taxonomy" id="160502"/>
    <lineage>
        <taxon>Eukaryota</taxon>
        <taxon>Fungi</taxon>
        <taxon>Fungi incertae sedis</taxon>
        <taxon>Mucoromycota</taxon>
        <taxon>Glomeromycotina</taxon>
        <taxon>Glomeromycetes</taxon>
        <taxon>Diversisporales</taxon>
        <taxon>Gigasporaceae</taxon>
        <taxon>Racocetra</taxon>
    </lineage>
</organism>
<reference evidence="1" key="1">
    <citation type="submission" date="2021-06" db="EMBL/GenBank/DDBJ databases">
        <authorList>
            <person name="Kallberg Y."/>
            <person name="Tangrot J."/>
            <person name="Rosling A."/>
        </authorList>
    </citation>
    <scope>NUCLEOTIDE SEQUENCE</scope>
    <source>
        <strain evidence="1">MA461A</strain>
    </source>
</reference>
<dbReference type="EMBL" id="CAJVQC010000737">
    <property type="protein sequence ID" value="CAG8479213.1"/>
    <property type="molecule type" value="Genomic_DNA"/>
</dbReference>